<feature type="transmembrane region" description="Helical" evidence="2">
    <location>
        <begin position="208"/>
        <end position="228"/>
    </location>
</feature>
<evidence type="ECO:0000256" key="1">
    <source>
        <dbReference type="SAM" id="MobiDB-lite"/>
    </source>
</evidence>
<dbReference type="RefSeq" id="XP_024667782.1">
    <property type="nucleotide sequence ID" value="XM_024820086.1"/>
</dbReference>
<name>A0A2I2EZH4_ASPCN</name>
<dbReference type="AlphaFoldDB" id="A0A2I2EZH4"/>
<sequence>MHINMAPDDIDIATAMTDGDSTEFSWTGSDDFGPDKNEPGVKSTSTDTDTGTRTGTEKTSDGTLPNTAPGLQPTEHKTDGSQLTTQSNPTGQSQPTTSDLNTTSTSKYEANTNDRYPHPTTGTSPGDEEPHNSHPKSITTTTQSSATTTENPIPAEHTLSKPSAKTTTTTFDHPKKTSASKDSSNSVEGKGEGGGGGGGLPTKTKVAIAVPVSIVGALIIAALIYFFLRRRNRQKRNKAAPSTDNLVMSTAASTPAHTQPYPPPFQSPQPHSPAPFAAVPAEPSPRHLNPNINIEPPAAVATKGDRDPVRPTSQLLPTDHSAILVAGAGQQQQQQQQQQPVQHPHSPYHSTGDPIQERNLWSNEAAAGTRPRSPFDHPMDDQLSVMSAMSDRRAHPHDRDDASSVSSVSDDEGERERVRGRG</sequence>
<feature type="region of interest" description="Disordered" evidence="1">
    <location>
        <begin position="1"/>
        <end position="201"/>
    </location>
</feature>
<feature type="compositionally biased region" description="Low complexity" evidence="1">
    <location>
        <begin position="42"/>
        <end position="54"/>
    </location>
</feature>
<accession>A0A2I2EZH4</accession>
<keyword evidence="4" id="KW-1185">Reference proteome</keyword>
<evidence type="ECO:0000313" key="3">
    <source>
        <dbReference type="EMBL" id="PLB33770.1"/>
    </source>
</evidence>
<feature type="compositionally biased region" description="Low complexity" evidence="1">
    <location>
        <begin position="330"/>
        <end position="339"/>
    </location>
</feature>
<dbReference type="EMBL" id="KZ559195">
    <property type="protein sequence ID" value="PLB33770.1"/>
    <property type="molecule type" value="Genomic_DNA"/>
</dbReference>
<keyword evidence="2" id="KW-0812">Transmembrane</keyword>
<keyword evidence="2" id="KW-0472">Membrane</keyword>
<gene>
    <name evidence="3" type="ORF">BDW47DRAFT_87131</name>
</gene>
<dbReference type="Proteomes" id="UP000234585">
    <property type="component" value="Unassembled WGS sequence"/>
</dbReference>
<dbReference type="GeneID" id="36527246"/>
<evidence type="ECO:0000256" key="2">
    <source>
        <dbReference type="SAM" id="Phobius"/>
    </source>
</evidence>
<feature type="region of interest" description="Disordered" evidence="1">
    <location>
        <begin position="327"/>
        <end position="422"/>
    </location>
</feature>
<dbReference type="OrthoDB" id="4508427at2759"/>
<evidence type="ECO:0008006" key="5">
    <source>
        <dbReference type="Google" id="ProtNLM"/>
    </source>
</evidence>
<feature type="region of interest" description="Disordered" evidence="1">
    <location>
        <begin position="253"/>
        <end position="314"/>
    </location>
</feature>
<feature type="compositionally biased region" description="Polar residues" evidence="1">
    <location>
        <begin position="80"/>
        <end position="124"/>
    </location>
</feature>
<evidence type="ECO:0000313" key="4">
    <source>
        <dbReference type="Proteomes" id="UP000234585"/>
    </source>
</evidence>
<feature type="compositionally biased region" description="Pro residues" evidence="1">
    <location>
        <begin position="260"/>
        <end position="273"/>
    </location>
</feature>
<keyword evidence="2" id="KW-1133">Transmembrane helix</keyword>
<proteinExistence type="predicted"/>
<feature type="compositionally biased region" description="Low complexity" evidence="1">
    <location>
        <begin position="137"/>
        <end position="149"/>
    </location>
</feature>
<organism evidence="3 4">
    <name type="scientific">Aspergillus candidus</name>
    <dbReference type="NCBI Taxonomy" id="41067"/>
    <lineage>
        <taxon>Eukaryota</taxon>
        <taxon>Fungi</taxon>
        <taxon>Dikarya</taxon>
        <taxon>Ascomycota</taxon>
        <taxon>Pezizomycotina</taxon>
        <taxon>Eurotiomycetes</taxon>
        <taxon>Eurotiomycetidae</taxon>
        <taxon>Eurotiales</taxon>
        <taxon>Aspergillaceae</taxon>
        <taxon>Aspergillus</taxon>
        <taxon>Aspergillus subgen. Circumdati</taxon>
    </lineage>
</organism>
<feature type="compositionally biased region" description="Basic and acidic residues" evidence="1">
    <location>
        <begin position="390"/>
        <end position="402"/>
    </location>
</feature>
<protein>
    <recommendedName>
        <fullName evidence="5">Mid2 domain-containing protein</fullName>
    </recommendedName>
</protein>
<reference evidence="3 4" key="1">
    <citation type="submission" date="2017-12" db="EMBL/GenBank/DDBJ databases">
        <authorList>
            <consortium name="DOE Joint Genome Institute"/>
            <person name="Haridas S."/>
            <person name="Kjaerbolling I."/>
            <person name="Vesth T.C."/>
            <person name="Frisvad J.C."/>
            <person name="Nybo J.L."/>
            <person name="Theobald S."/>
            <person name="Kuo A."/>
            <person name="Bowyer P."/>
            <person name="Matsuda Y."/>
            <person name="Mondo S."/>
            <person name="Lyhne E.K."/>
            <person name="Kogle M.E."/>
            <person name="Clum A."/>
            <person name="Lipzen A."/>
            <person name="Salamov A."/>
            <person name="Ngan C.Y."/>
            <person name="Daum C."/>
            <person name="Chiniquy J."/>
            <person name="Barry K."/>
            <person name="LaButti K."/>
            <person name="Simmons B.A."/>
            <person name="Magnuson J.K."/>
            <person name="Mortensen U.H."/>
            <person name="Larsen T.O."/>
            <person name="Grigoriev I.V."/>
            <person name="Baker S.E."/>
            <person name="Andersen M.R."/>
            <person name="Nordberg H.P."/>
            <person name="Cantor M.N."/>
            <person name="Hua S.X."/>
        </authorList>
    </citation>
    <scope>NUCLEOTIDE SEQUENCE [LARGE SCALE GENOMIC DNA]</scope>
    <source>
        <strain evidence="3 4">CBS 102.13</strain>
    </source>
</reference>